<comment type="caution">
    <text evidence="2">The sequence shown here is derived from an EMBL/GenBank/DDBJ whole genome shotgun (WGS) entry which is preliminary data.</text>
</comment>
<organism evidence="2 3">
    <name type="scientific">Synaphobranchus kaupii</name>
    <name type="common">Kaup's arrowtooth eel</name>
    <dbReference type="NCBI Taxonomy" id="118154"/>
    <lineage>
        <taxon>Eukaryota</taxon>
        <taxon>Metazoa</taxon>
        <taxon>Chordata</taxon>
        <taxon>Craniata</taxon>
        <taxon>Vertebrata</taxon>
        <taxon>Euteleostomi</taxon>
        <taxon>Actinopterygii</taxon>
        <taxon>Neopterygii</taxon>
        <taxon>Teleostei</taxon>
        <taxon>Anguilliformes</taxon>
        <taxon>Synaphobranchidae</taxon>
        <taxon>Synaphobranchus</taxon>
    </lineage>
</organism>
<protein>
    <submittedName>
        <fullName evidence="2">Uncharacterized protein</fullName>
    </submittedName>
</protein>
<dbReference type="Proteomes" id="UP001152622">
    <property type="component" value="Chromosome 17"/>
</dbReference>
<feature type="region of interest" description="Disordered" evidence="1">
    <location>
        <begin position="1"/>
        <end position="42"/>
    </location>
</feature>
<proteinExistence type="predicted"/>
<dbReference type="AlphaFoldDB" id="A0A9Q1EH19"/>
<feature type="region of interest" description="Disordered" evidence="1">
    <location>
        <begin position="65"/>
        <end position="96"/>
    </location>
</feature>
<reference evidence="2" key="1">
    <citation type="journal article" date="2023" name="Science">
        <title>Genome structures resolve the early diversification of teleost fishes.</title>
        <authorList>
            <person name="Parey E."/>
            <person name="Louis A."/>
            <person name="Montfort J."/>
            <person name="Bouchez O."/>
            <person name="Roques C."/>
            <person name="Iampietro C."/>
            <person name="Lluch J."/>
            <person name="Castinel A."/>
            <person name="Donnadieu C."/>
            <person name="Desvignes T."/>
            <person name="Floi Bucao C."/>
            <person name="Jouanno E."/>
            <person name="Wen M."/>
            <person name="Mejri S."/>
            <person name="Dirks R."/>
            <person name="Jansen H."/>
            <person name="Henkel C."/>
            <person name="Chen W.J."/>
            <person name="Zahm M."/>
            <person name="Cabau C."/>
            <person name="Klopp C."/>
            <person name="Thompson A.W."/>
            <person name="Robinson-Rechavi M."/>
            <person name="Braasch I."/>
            <person name="Lecointre G."/>
            <person name="Bobe J."/>
            <person name="Postlethwait J.H."/>
            <person name="Berthelot C."/>
            <person name="Roest Crollius H."/>
            <person name="Guiguen Y."/>
        </authorList>
    </citation>
    <scope>NUCLEOTIDE SEQUENCE</scope>
    <source>
        <strain evidence="2">WJC10195</strain>
    </source>
</reference>
<name>A0A9Q1EH19_SYNKA</name>
<dbReference type="EMBL" id="JAINUF010000017">
    <property type="protein sequence ID" value="KAJ8338673.1"/>
    <property type="molecule type" value="Genomic_DNA"/>
</dbReference>
<sequence>MLALGRVSSGLRSARDPDPAEGDWGVSQTPPPPRPYCAPWAGPPPSALPGLGFWGGERGGGCSCGGVEDTDLHPSHKSLTNTRKQEAGSDRGSCGHLLRHSRLEESKRKFISNLRRPLPNSSRAWRRTA</sequence>
<evidence type="ECO:0000313" key="2">
    <source>
        <dbReference type="EMBL" id="KAJ8338673.1"/>
    </source>
</evidence>
<accession>A0A9Q1EH19</accession>
<keyword evidence="3" id="KW-1185">Reference proteome</keyword>
<feature type="compositionally biased region" description="Pro residues" evidence="1">
    <location>
        <begin position="29"/>
        <end position="42"/>
    </location>
</feature>
<evidence type="ECO:0000313" key="3">
    <source>
        <dbReference type="Proteomes" id="UP001152622"/>
    </source>
</evidence>
<evidence type="ECO:0000256" key="1">
    <source>
        <dbReference type="SAM" id="MobiDB-lite"/>
    </source>
</evidence>
<gene>
    <name evidence="2" type="ORF">SKAU_G00354590</name>
</gene>